<dbReference type="RefSeq" id="WP_216926662.1">
    <property type="nucleotide sequence ID" value="NZ_JAHOPC010000015.1"/>
</dbReference>
<feature type="domain" description="2Fe-2S ferredoxin-type" evidence="5">
    <location>
        <begin position="2"/>
        <end position="106"/>
    </location>
</feature>
<accession>A0ABS6I9Z1</accession>
<evidence type="ECO:0000256" key="4">
    <source>
        <dbReference type="ARBA" id="ARBA00023014"/>
    </source>
</evidence>
<reference evidence="6 7" key="1">
    <citation type="submission" date="2021-06" db="EMBL/GenBank/DDBJ databases">
        <authorList>
            <person name="Jeong J.W."/>
        </authorList>
    </citation>
    <scope>NUCLEOTIDE SEQUENCE [LARGE SCALE GENOMIC DNA]</scope>
    <source>
        <strain evidence="6 7">MMS21-TAE1-1</strain>
    </source>
</reference>
<organism evidence="6 7">
    <name type="scientific">Paenarthrobacter aromaticivorans</name>
    <dbReference type="NCBI Taxonomy" id="2849150"/>
    <lineage>
        <taxon>Bacteria</taxon>
        <taxon>Bacillati</taxon>
        <taxon>Actinomycetota</taxon>
        <taxon>Actinomycetes</taxon>
        <taxon>Micrococcales</taxon>
        <taxon>Micrococcaceae</taxon>
        <taxon>Paenarthrobacter</taxon>
    </lineage>
</organism>
<keyword evidence="2" id="KW-0479">Metal-binding</keyword>
<evidence type="ECO:0000256" key="1">
    <source>
        <dbReference type="ARBA" id="ARBA00022714"/>
    </source>
</evidence>
<keyword evidence="3" id="KW-0408">Iron</keyword>
<evidence type="ECO:0000259" key="5">
    <source>
        <dbReference type="PROSITE" id="PS51085"/>
    </source>
</evidence>
<name>A0ABS6I9Z1_9MICC</name>
<keyword evidence="1" id="KW-0001">2Fe-2S</keyword>
<evidence type="ECO:0000256" key="3">
    <source>
        <dbReference type="ARBA" id="ARBA00023004"/>
    </source>
</evidence>
<dbReference type="PANTHER" id="PTHR23426">
    <property type="entry name" value="FERREDOXIN/ADRENODOXIN"/>
    <property type="match status" value="1"/>
</dbReference>
<evidence type="ECO:0000256" key="2">
    <source>
        <dbReference type="ARBA" id="ARBA00022723"/>
    </source>
</evidence>
<proteinExistence type="predicted"/>
<dbReference type="InterPro" id="IPR001041">
    <property type="entry name" value="2Fe-2S_ferredoxin-type"/>
</dbReference>
<protein>
    <submittedName>
        <fullName evidence="6">2Fe-2S iron-sulfur cluster binding domain-containing protein</fullName>
    </submittedName>
</protein>
<dbReference type="PANTHER" id="PTHR23426:SF63">
    <property type="entry name" value="TRANSFER PROTEIN, PUTATIVE-RELATED"/>
    <property type="match status" value="1"/>
</dbReference>
<dbReference type="PROSITE" id="PS51085">
    <property type="entry name" value="2FE2S_FER_2"/>
    <property type="match status" value="1"/>
</dbReference>
<evidence type="ECO:0000313" key="7">
    <source>
        <dbReference type="Proteomes" id="UP000824166"/>
    </source>
</evidence>
<sequence length="106" mass="11260">MTKITFKLLNGGSQEVDACDGQSFMRVAVDNDVPGVTGECGGEVSCATCHMYLSPEVSSGIGDPSDEELDLMEIMDSFVPDRSRLGCQLVVQSELDGVEVEVAPTL</sequence>
<keyword evidence="4" id="KW-0411">Iron-sulfur</keyword>
<evidence type="ECO:0000313" key="6">
    <source>
        <dbReference type="EMBL" id="MBU8868541.1"/>
    </source>
</evidence>
<dbReference type="Pfam" id="PF00111">
    <property type="entry name" value="Fer2"/>
    <property type="match status" value="1"/>
</dbReference>
<comment type="caution">
    <text evidence="6">The sequence shown here is derived from an EMBL/GenBank/DDBJ whole genome shotgun (WGS) entry which is preliminary data.</text>
</comment>
<dbReference type="EMBL" id="JAHOPC010000015">
    <property type="protein sequence ID" value="MBU8868541.1"/>
    <property type="molecule type" value="Genomic_DNA"/>
</dbReference>
<gene>
    <name evidence="6" type="ORF">KSW38_19785</name>
</gene>
<keyword evidence="7" id="KW-1185">Reference proteome</keyword>
<dbReference type="InterPro" id="IPR001055">
    <property type="entry name" value="Adrenodoxin-like"/>
</dbReference>
<dbReference type="Proteomes" id="UP000824166">
    <property type="component" value="Unassembled WGS sequence"/>
</dbReference>